<dbReference type="AlphaFoldDB" id="A0A9C6TPI9"/>
<dbReference type="GeneID" id="127747695"/>
<gene>
    <name evidence="2" type="primary">LOC127747695</name>
</gene>
<reference evidence="2" key="2">
    <citation type="submission" date="2025-08" db="UniProtKB">
        <authorList>
            <consortium name="RefSeq"/>
        </authorList>
    </citation>
    <scope>IDENTIFICATION</scope>
    <source>
        <tissue evidence="2">Whole plant</tissue>
    </source>
</reference>
<dbReference type="FunFam" id="3.30.70.270:FF:000020">
    <property type="entry name" value="Transposon Tf2-6 polyprotein-like Protein"/>
    <property type="match status" value="1"/>
</dbReference>
<protein>
    <submittedName>
        <fullName evidence="2">Uncharacterized mitochondrial protein AtMg00860-like</fullName>
    </submittedName>
</protein>
<dbReference type="KEGG" id="adu:127747695"/>
<keyword evidence="1" id="KW-1185">Reference proteome</keyword>
<accession>A0A9C6TPI9</accession>
<dbReference type="PANTHER" id="PTHR33064:SF37">
    <property type="entry name" value="RIBONUCLEASE H"/>
    <property type="match status" value="1"/>
</dbReference>
<dbReference type="InterPro" id="IPR043502">
    <property type="entry name" value="DNA/RNA_pol_sf"/>
</dbReference>
<sequence length="158" mass="18084">MSSNHTYVSLLEFFDDILVYNNFFDIHLEHLGLALKLLKQKTLFAKLSKCLFGTNEVDYLGHTIIGGGVLMESAKVQAIQDWPQPSSVRQLRTFLGFMGYYRCFIKGNATLAALRIDLLKMDAFVWYNQATLAFHQLQQVIFTKPVLALPDFNLLFEV</sequence>
<evidence type="ECO:0000313" key="1">
    <source>
        <dbReference type="Proteomes" id="UP000515211"/>
    </source>
</evidence>
<proteinExistence type="predicted"/>
<dbReference type="InterPro" id="IPR051320">
    <property type="entry name" value="Viral_Replic_Matur_Polypro"/>
</dbReference>
<name>A0A9C6TPI9_ARADU</name>
<organism evidence="1 2">
    <name type="scientific">Arachis duranensis</name>
    <name type="common">Wild peanut</name>
    <dbReference type="NCBI Taxonomy" id="130453"/>
    <lineage>
        <taxon>Eukaryota</taxon>
        <taxon>Viridiplantae</taxon>
        <taxon>Streptophyta</taxon>
        <taxon>Embryophyta</taxon>
        <taxon>Tracheophyta</taxon>
        <taxon>Spermatophyta</taxon>
        <taxon>Magnoliopsida</taxon>
        <taxon>eudicotyledons</taxon>
        <taxon>Gunneridae</taxon>
        <taxon>Pentapetalae</taxon>
        <taxon>rosids</taxon>
        <taxon>fabids</taxon>
        <taxon>Fabales</taxon>
        <taxon>Fabaceae</taxon>
        <taxon>Papilionoideae</taxon>
        <taxon>50 kb inversion clade</taxon>
        <taxon>dalbergioids sensu lato</taxon>
        <taxon>Dalbergieae</taxon>
        <taxon>Pterocarpus clade</taxon>
        <taxon>Arachis</taxon>
    </lineage>
</organism>
<reference evidence="1" key="1">
    <citation type="journal article" date="2016" name="Nat. Genet.">
        <title>The genome sequences of Arachis duranensis and Arachis ipaensis, the diploid ancestors of cultivated peanut.</title>
        <authorList>
            <person name="Bertioli D.J."/>
            <person name="Cannon S.B."/>
            <person name="Froenicke L."/>
            <person name="Huang G."/>
            <person name="Farmer A.D."/>
            <person name="Cannon E.K."/>
            <person name="Liu X."/>
            <person name="Gao D."/>
            <person name="Clevenger J."/>
            <person name="Dash S."/>
            <person name="Ren L."/>
            <person name="Moretzsohn M.C."/>
            <person name="Shirasawa K."/>
            <person name="Huang W."/>
            <person name="Vidigal B."/>
            <person name="Abernathy B."/>
            <person name="Chu Y."/>
            <person name="Niederhuth C.E."/>
            <person name="Umale P."/>
            <person name="Araujo A.C."/>
            <person name="Kozik A."/>
            <person name="Kim K.D."/>
            <person name="Burow M.D."/>
            <person name="Varshney R.K."/>
            <person name="Wang X."/>
            <person name="Zhang X."/>
            <person name="Barkley N."/>
            <person name="Guimaraes P.M."/>
            <person name="Isobe S."/>
            <person name="Guo B."/>
            <person name="Liao B."/>
            <person name="Stalker H.T."/>
            <person name="Schmitz R.J."/>
            <person name="Scheffler B.E."/>
            <person name="Leal-Bertioli S.C."/>
            <person name="Xun X."/>
            <person name="Jackson S.A."/>
            <person name="Michelmore R."/>
            <person name="Ozias-Akins P."/>
        </authorList>
    </citation>
    <scope>NUCLEOTIDE SEQUENCE [LARGE SCALE GENOMIC DNA]</scope>
    <source>
        <strain evidence="1">cv. V14167</strain>
    </source>
</reference>
<dbReference type="Gene3D" id="3.30.70.270">
    <property type="match status" value="2"/>
</dbReference>
<dbReference type="RefSeq" id="XP_052117820.1">
    <property type="nucleotide sequence ID" value="XM_052261860.1"/>
</dbReference>
<dbReference type="SUPFAM" id="SSF56672">
    <property type="entry name" value="DNA/RNA polymerases"/>
    <property type="match status" value="1"/>
</dbReference>
<dbReference type="Proteomes" id="UP000515211">
    <property type="component" value="Chromosome 5"/>
</dbReference>
<dbReference type="InterPro" id="IPR043128">
    <property type="entry name" value="Rev_trsase/Diguanyl_cyclase"/>
</dbReference>
<evidence type="ECO:0000313" key="2">
    <source>
        <dbReference type="RefSeq" id="XP_052117820.1"/>
    </source>
</evidence>
<dbReference type="PANTHER" id="PTHR33064">
    <property type="entry name" value="POL PROTEIN"/>
    <property type="match status" value="1"/>
</dbReference>